<dbReference type="InterPro" id="IPR002347">
    <property type="entry name" value="SDR_fam"/>
</dbReference>
<sequence length="249" mass="25647">MDLGLQGRVALVTGASRGLGHAIAAALAAEGAHVAITARDRDRAIAAAGAFGGIGFAHDSADLERIPALVAEVEDRLGPLDILVTNTGGPPGGADPLEFTREQWQAAYETLVLAPVTFVRAALPGMRSRRWGRILNIGSTSLREPIANLMLSNAHRASAVTAFKTIAGQVAADGVTLNTLLPGRIATDRLHELYGSPQAAAAAAQVEVPAQRLGRPEEFAAAAAFLCSEQAAYVTGTTLTVDGGMTHAA</sequence>
<dbReference type="PRINTS" id="PR00081">
    <property type="entry name" value="GDHRDH"/>
</dbReference>
<dbReference type="InterPro" id="IPR036291">
    <property type="entry name" value="NAD(P)-bd_dom_sf"/>
</dbReference>
<protein>
    <submittedName>
        <fullName evidence="2">Unannotated protein</fullName>
    </submittedName>
</protein>
<dbReference type="FunFam" id="3.40.50.720:FF:000084">
    <property type="entry name" value="Short-chain dehydrogenase reductase"/>
    <property type="match status" value="1"/>
</dbReference>
<gene>
    <name evidence="2" type="ORF">UFOPK3674_00005</name>
</gene>
<name>A0A6J7GVN3_9ZZZZ</name>
<dbReference type="EMBL" id="CAFBMX010000001">
    <property type="protein sequence ID" value="CAB4912551.1"/>
    <property type="molecule type" value="Genomic_DNA"/>
</dbReference>
<dbReference type="Pfam" id="PF13561">
    <property type="entry name" value="adh_short_C2"/>
    <property type="match status" value="1"/>
</dbReference>
<evidence type="ECO:0000313" key="2">
    <source>
        <dbReference type="EMBL" id="CAB4912551.1"/>
    </source>
</evidence>
<dbReference type="Gene3D" id="3.40.50.720">
    <property type="entry name" value="NAD(P)-binding Rossmann-like Domain"/>
    <property type="match status" value="1"/>
</dbReference>
<dbReference type="SUPFAM" id="SSF51735">
    <property type="entry name" value="NAD(P)-binding Rossmann-fold domains"/>
    <property type="match status" value="1"/>
</dbReference>
<comment type="similarity">
    <text evidence="1">Belongs to the short-chain dehydrogenases/reductases (SDR) family.</text>
</comment>
<dbReference type="AlphaFoldDB" id="A0A6J7GVN3"/>
<organism evidence="2">
    <name type="scientific">freshwater metagenome</name>
    <dbReference type="NCBI Taxonomy" id="449393"/>
    <lineage>
        <taxon>unclassified sequences</taxon>
        <taxon>metagenomes</taxon>
        <taxon>ecological metagenomes</taxon>
    </lineage>
</organism>
<proteinExistence type="inferred from homology"/>
<accession>A0A6J7GVN3</accession>
<dbReference type="InterPro" id="IPR050259">
    <property type="entry name" value="SDR"/>
</dbReference>
<dbReference type="PANTHER" id="PTHR42879">
    <property type="entry name" value="3-OXOACYL-(ACYL-CARRIER-PROTEIN) REDUCTASE"/>
    <property type="match status" value="1"/>
</dbReference>
<reference evidence="2" key="1">
    <citation type="submission" date="2020-05" db="EMBL/GenBank/DDBJ databases">
        <authorList>
            <person name="Chiriac C."/>
            <person name="Salcher M."/>
            <person name="Ghai R."/>
            <person name="Kavagutti S V."/>
        </authorList>
    </citation>
    <scope>NUCLEOTIDE SEQUENCE</scope>
</reference>
<dbReference type="PANTHER" id="PTHR42879:SF6">
    <property type="entry name" value="NADPH-DEPENDENT REDUCTASE BACG"/>
    <property type="match status" value="1"/>
</dbReference>
<evidence type="ECO:0000256" key="1">
    <source>
        <dbReference type="ARBA" id="ARBA00006484"/>
    </source>
</evidence>